<protein>
    <submittedName>
        <fullName evidence="1">Uncharacterized protein</fullName>
    </submittedName>
</protein>
<dbReference type="InterPro" id="IPR054257">
    <property type="entry name" value="DUF6988"/>
</dbReference>
<keyword evidence="1" id="KW-0614">Plasmid</keyword>
<sequence length="201" mass="23044">MQMIFDTREHLEIVWRISEQIEAKSDGYNETISAMLFVSINHCDALQLLCEKKNFASAFALMRPTIENTMRAVWLRNIATEAQSNRALYKDKWPAVWKLIELVEKKTGQTKLFSKLWSDIKHFSHDFTHGGIQLANRQIAPNGIITPNVPNDEVHLLLRLSAVVSVYALGELIELANEERAIPLYEKLVNQTTERMFGQAC</sequence>
<dbReference type="Pfam" id="PF22491">
    <property type="entry name" value="DUF6988"/>
    <property type="match status" value="1"/>
</dbReference>
<dbReference type="RefSeq" id="WP_043011863.1">
    <property type="nucleotide sequence ID" value="NZ_CP009620.1"/>
</dbReference>
<geneLocation type="plasmid" evidence="1 2">
    <name>p319</name>
</geneLocation>
<evidence type="ECO:0000313" key="1">
    <source>
        <dbReference type="EMBL" id="AIW22925.1"/>
    </source>
</evidence>
<dbReference type="Proteomes" id="UP000030081">
    <property type="component" value="Plasmid p319"/>
</dbReference>
<proteinExistence type="predicted"/>
<reference evidence="1 2" key="1">
    <citation type="submission" date="2014-10" db="EMBL/GenBank/DDBJ databases">
        <title>The Complete Genome Sequence for the Shellfish Pathogen Vibrio coralliilyticus RE98 Isolated from a Shellfish Hatchery.</title>
        <authorList>
            <person name="Richards G.P."/>
            <person name="Bono J.L."/>
            <person name="Watson M.A."/>
            <person name="Needleman D.S."/>
        </authorList>
    </citation>
    <scope>NUCLEOTIDE SEQUENCE [LARGE SCALE GENOMIC DNA]</scope>
    <source>
        <strain evidence="1 2">RE98</strain>
        <plasmid evidence="1 2">p319</plasmid>
    </source>
</reference>
<accession>A0AAN0W0Q8</accession>
<name>A0AAN0W0Q8_9VIBR</name>
<dbReference type="KEGG" id="vcy:IX92_28250"/>
<dbReference type="EMBL" id="CP009620">
    <property type="protein sequence ID" value="AIW22925.1"/>
    <property type="molecule type" value="Genomic_DNA"/>
</dbReference>
<dbReference type="AlphaFoldDB" id="A0AAN0W0Q8"/>
<evidence type="ECO:0000313" key="2">
    <source>
        <dbReference type="Proteomes" id="UP000030081"/>
    </source>
</evidence>
<organism evidence="1 2">
    <name type="scientific">Vibrio coralliilyticus</name>
    <dbReference type="NCBI Taxonomy" id="190893"/>
    <lineage>
        <taxon>Bacteria</taxon>
        <taxon>Pseudomonadati</taxon>
        <taxon>Pseudomonadota</taxon>
        <taxon>Gammaproteobacteria</taxon>
        <taxon>Vibrionales</taxon>
        <taxon>Vibrionaceae</taxon>
        <taxon>Vibrio</taxon>
    </lineage>
</organism>
<gene>
    <name evidence="1" type="ORF">IX92_28250</name>
</gene>
<keyword evidence="2" id="KW-1185">Reference proteome</keyword>